<dbReference type="SUPFAM" id="SSF56317">
    <property type="entry name" value="Carbon-nitrogen hydrolase"/>
    <property type="match status" value="1"/>
</dbReference>
<dbReference type="OMA" id="MRVAVCQ"/>
<keyword evidence="4" id="KW-0378">Hydrolase</keyword>
<dbReference type="OrthoDB" id="10250282at2759"/>
<dbReference type="FunFam" id="3.60.110.10:FF:000024">
    <property type="entry name" value="Deaminated glutathione amidase"/>
    <property type="match status" value="1"/>
</dbReference>
<organism evidence="6 7">
    <name type="scientific">Debaryomyces hansenii (strain ATCC 36239 / CBS 767 / BCRC 21394 / JCM 1990 / NBRC 0083 / IGC 2968)</name>
    <name type="common">Yeast</name>
    <name type="synonym">Torulaspora hansenii</name>
    <dbReference type="NCBI Taxonomy" id="284592"/>
    <lineage>
        <taxon>Eukaryota</taxon>
        <taxon>Fungi</taxon>
        <taxon>Dikarya</taxon>
        <taxon>Ascomycota</taxon>
        <taxon>Saccharomycotina</taxon>
        <taxon>Pichiomycetes</taxon>
        <taxon>Debaryomycetaceae</taxon>
        <taxon>Debaryomyces</taxon>
    </lineage>
</organism>
<dbReference type="GO" id="GO:0110050">
    <property type="term" value="F:deaminated glutathione amidase activity"/>
    <property type="evidence" value="ECO:0007669"/>
    <property type="project" value="EnsemblFungi"/>
</dbReference>
<feature type="domain" description="CN hydrolase" evidence="5">
    <location>
        <begin position="5"/>
        <end position="287"/>
    </location>
</feature>
<evidence type="ECO:0000259" key="5">
    <source>
        <dbReference type="PROSITE" id="PS50263"/>
    </source>
</evidence>
<dbReference type="AlphaFoldDB" id="Q6BU62"/>
<evidence type="ECO:0000256" key="3">
    <source>
        <dbReference type="ARBA" id="ARBA00022490"/>
    </source>
</evidence>
<dbReference type="CDD" id="cd07572">
    <property type="entry name" value="nit"/>
    <property type="match status" value="1"/>
</dbReference>
<evidence type="ECO:0000313" key="6">
    <source>
        <dbReference type="EMBL" id="CAG86334.2"/>
    </source>
</evidence>
<dbReference type="PROSITE" id="PS01227">
    <property type="entry name" value="UPF0012"/>
    <property type="match status" value="1"/>
</dbReference>
<dbReference type="Proteomes" id="UP000000599">
    <property type="component" value="Chromosome C"/>
</dbReference>
<dbReference type="eggNOG" id="KOG0807">
    <property type="taxonomic scope" value="Eukaryota"/>
</dbReference>
<keyword evidence="7" id="KW-1185">Reference proteome</keyword>
<dbReference type="GO" id="GO:0043605">
    <property type="term" value="P:amide catabolic process"/>
    <property type="evidence" value="ECO:0007669"/>
    <property type="project" value="EnsemblFungi"/>
</dbReference>
<dbReference type="InParanoid" id="Q6BU62"/>
<dbReference type="HOGENOM" id="CLU_030130_1_2_1"/>
<comment type="similarity">
    <text evidence="2">Belongs to the carbon-nitrogen hydrolase superfamily. NIT1/NIT2 family.</text>
</comment>
<dbReference type="InterPro" id="IPR001110">
    <property type="entry name" value="UPF0012_CS"/>
</dbReference>
<accession>Q6BU62</accession>
<proteinExistence type="inferred from homology"/>
<dbReference type="InterPro" id="IPR045254">
    <property type="entry name" value="Nit1/2_C-N_Hydrolase"/>
</dbReference>
<dbReference type="InterPro" id="IPR036526">
    <property type="entry name" value="C-N_Hydrolase_sf"/>
</dbReference>
<sequence>MSNTVRVACGQLCSSSNLSSNANIVKKLIRKAVTAKAKVLFLPEATDYIAKDAIQSMQLAQSSHEKFISDIQRELKEVYADNGDGLFVAVGVHEPSSSTGVNAKEILNKVSNNQLWIGNRGEILHRYQKLHLFDINIENGPILKESNSVEPGSSVLKPFPINTSSLSEFLIGFATCYDIRFPELGLRLRSLGANIITYPSAFTTKTGQAHWELLARARAVDTQCYVVMAAQCGEHDTGGDKKRISYGNSIIIDPWGNKISECHKYNEDLVVDSEGDYYEMCVADLDLDMVEKTRRDMPLMTHRRPDVFGNEV</sequence>
<protein>
    <submittedName>
        <fullName evidence="6">DEHA2C13310p</fullName>
    </submittedName>
</protein>
<evidence type="ECO:0000256" key="1">
    <source>
        <dbReference type="ARBA" id="ARBA00004496"/>
    </source>
</evidence>
<dbReference type="Gene3D" id="3.60.110.10">
    <property type="entry name" value="Carbon-nitrogen hydrolase"/>
    <property type="match status" value="1"/>
</dbReference>
<reference evidence="6 7" key="1">
    <citation type="journal article" date="2004" name="Nature">
        <title>Genome evolution in yeasts.</title>
        <authorList>
            <consortium name="Genolevures"/>
            <person name="Dujon B."/>
            <person name="Sherman D."/>
            <person name="Fischer G."/>
            <person name="Durrens P."/>
            <person name="Casaregola S."/>
            <person name="Lafontaine I."/>
            <person name="de Montigny J."/>
            <person name="Marck C."/>
            <person name="Neuveglise C."/>
            <person name="Talla E."/>
            <person name="Goffard N."/>
            <person name="Frangeul L."/>
            <person name="Aigle M."/>
            <person name="Anthouard V."/>
            <person name="Babour A."/>
            <person name="Barbe V."/>
            <person name="Barnay S."/>
            <person name="Blanchin S."/>
            <person name="Beckerich J.M."/>
            <person name="Beyne E."/>
            <person name="Bleykasten C."/>
            <person name="Boisrame A."/>
            <person name="Boyer J."/>
            <person name="Cattolico L."/>
            <person name="Confanioleri F."/>
            <person name="de Daruvar A."/>
            <person name="Despons L."/>
            <person name="Fabre E."/>
            <person name="Fairhead C."/>
            <person name="Ferry-Dumazet H."/>
            <person name="Groppi A."/>
            <person name="Hantraye F."/>
            <person name="Hennequin C."/>
            <person name="Jauniaux N."/>
            <person name="Joyet P."/>
            <person name="Kachouri R."/>
            <person name="Kerrest A."/>
            <person name="Koszul R."/>
            <person name="Lemaire M."/>
            <person name="Lesur I."/>
            <person name="Ma L."/>
            <person name="Muller H."/>
            <person name="Nicaud J.M."/>
            <person name="Nikolski M."/>
            <person name="Oztas S."/>
            <person name="Ozier-Kalogeropoulos O."/>
            <person name="Pellenz S."/>
            <person name="Potier S."/>
            <person name="Richard G.F."/>
            <person name="Straub M.L."/>
            <person name="Suleau A."/>
            <person name="Swennene D."/>
            <person name="Tekaia F."/>
            <person name="Wesolowski-Louvel M."/>
            <person name="Westhof E."/>
            <person name="Wirth B."/>
            <person name="Zeniou-Meyer M."/>
            <person name="Zivanovic I."/>
            <person name="Bolotin-Fukuhara M."/>
            <person name="Thierry A."/>
            <person name="Bouchier C."/>
            <person name="Caudron B."/>
            <person name="Scarpelli C."/>
            <person name="Gaillardin C."/>
            <person name="Weissenbach J."/>
            <person name="Wincker P."/>
            <person name="Souciet J.L."/>
        </authorList>
    </citation>
    <scope>NUCLEOTIDE SEQUENCE [LARGE SCALE GENOMIC DNA]</scope>
    <source>
        <strain evidence="7">ATCC 36239 / CBS 767 / BCRC 21394 / JCM 1990 / NBRC 0083 / IGC 2968</strain>
    </source>
</reference>
<dbReference type="EMBL" id="CR382135">
    <property type="protein sequence ID" value="CAG86334.2"/>
    <property type="molecule type" value="Genomic_DNA"/>
</dbReference>
<keyword evidence="3" id="KW-0963">Cytoplasm</keyword>
<gene>
    <name evidence="6" type="ordered locus">DEHA2C13310g</name>
</gene>
<dbReference type="PANTHER" id="PTHR23088:SF27">
    <property type="entry name" value="DEAMINATED GLUTATHIONE AMIDASE"/>
    <property type="match status" value="1"/>
</dbReference>
<dbReference type="VEuPathDB" id="FungiDB:DEHA2C13310g"/>
<evidence type="ECO:0000313" key="7">
    <source>
        <dbReference type="Proteomes" id="UP000000599"/>
    </source>
</evidence>
<dbReference type="PANTHER" id="PTHR23088">
    <property type="entry name" value="NITRILASE-RELATED"/>
    <property type="match status" value="1"/>
</dbReference>
<comment type="subcellular location">
    <subcellularLocation>
        <location evidence="1">Cytoplasm</location>
    </subcellularLocation>
</comment>
<dbReference type="InterPro" id="IPR003010">
    <property type="entry name" value="C-N_Hydrolase"/>
</dbReference>
<dbReference type="RefSeq" id="XP_458257.2">
    <property type="nucleotide sequence ID" value="XM_458257.1"/>
</dbReference>
<dbReference type="KEGG" id="dha:DEHA2C13310g"/>
<dbReference type="FunCoup" id="Q6BU62">
    <property type="interactions" value="96"/>
</dbReference>
<evidence type="ECO:0000256" key="2">
    <source>
        <dbReference type="ARBA" id="ARBA00010613"/>
    </source>
</evidence>
<dbReference type="PROSITE" id="PS50263">
    <property type="entry name" value="CN_HYDROLASE"/>
    <property type="match status" value="1"/>
</dbReference>
<dbReference type="STRING" id="284592.Q6BU62"/>
<name>Q6BU62_DEBHA</name>
<dbReference type="Pfam" id="PF00795">
    <property type="entry name" value="CN_hydrolase"/>
    <property type="match status" value="1"/>
</dbReference>
<evidence type="ECO:0000256" key="4">
    <source>
        <dbReference type="ARBA" id="ARBA00022801"/>
    </source>
</evidence>
<dbReference type="GeneID" id="2900826"/>
<dbReference type="GO" id="GO:0005737">
    <property type="term" value="C:cytoplasm"/>
    <property type="evidence" value="ECO:0007669"/>
    <property type="project" value="UniProtKB-SubCell"/>
</dbReference>